<reference evidence="14" key="1">
    <citation type="submission" date="2025-08" db="UniProtKB">
        <authorList>
            <consortium name="RefSeq"/>
        </authorList>
    </citation>
    <scope>IDENTIFICATION</scope>
</reference>
<sequence length="350" mass="40476">MTKFNEIFSSVVKYFRPRSAHSDDFRLGAIHYKMLFGLLIASSLLTGLTAWYSQIECQEHNKASFDASLVKQWCYANSMFVVDYTNAGEPYGISNSHRAQTSKVVFLKYYQWVTLALFIQAVLFQIPRIVWKSIEGGRLRRMTDLVKNLEFVPAGDRTAKVALVVDYFMQAPRRHRDRNYFLYCALCQFSYLIITISQIYFTDAFLNRQFIFLMPRWFLGEPILQQVFPTQAKCLYRTYGAGGDLQKHDFLCVLAMNILISKLYLLLWLLLAIALIAAIFQTIYLIALCFSTRMQRNLSRDREFLDKLSCSAGDCLLLKFFRESIDCVVYAEFKKLASLRAEESGKPAEG</sequence>
<evidence type="ECO:0000313" key="13">
    <source>
        <dbReference type="Proteomes" id="UP000694867"/>
    </source>
</evidence>
<gene>
    <name evidence="14" type="primary">LOC108864026</name>
    <name evidence="12" type="synonym">inx</name>
</gene>
<evidence type="ECO:0000256" key="11">
    <source>
        <dbReference type="ARBA" id="ARBA00023303"/>
    </source>
</evidence>
<evidence type="ECO:0000256" key="2">
    <source>
        <dbReference type="ARBA" id="ARBA00004651"/>
    </source>
</evidence>
<dbReference type="GO" id="GO:0005886">
    <property type="term" value="C:plasma membrane"/>
    <property type="evidence" value="ECO:0007669"/>
    <property type="project" value="UniProtKB-SubCell"/>
</dbReference>
<dbReference type="Proteomes" id="UP000694867">
    <property type="component" value="Unplaced"/>
</dbReference>
<keyword evidence="5 12" id="KW-0812">Transmembrane</keyword>
<feature type="transmembrane region" description="Helical" evidence="12">
    <location>
        <begin position="34"/>
        <end position="52"/>
    </location>
</feature>
<evidence type="ECO:0000256" key="9">
    <source>
        <dbReference type="ARBA" id="ARBA00023065"/>
    </source>
</evidence>
<evidence type="ECO:0000256" key="12">
    <source>
        <dbReference type="RuleBase" id="RU010713"/>
    </source>
</evidence>
<evidence type="ECO:0000256" key="5">
    <source>
        <dbReference type="ARBA" id="ARBA00022692"/>
    </source>
</evidence>
<comment type="similarity">
    <text evidence="12">Belongs to the pannexin family.</text>
</comment>
<dbReference type="AlphaFoldDB" id="A0AAJ7P9V8"/>
<evidence type="ECO:0000256" key="4">
    <source>
        <dbReference type="ARBA" id="ARBA00022475"/>
    </source>
</evidence>
<accession>A0AAJ7P9V8</accession>
<comment type="subcellular location">
    <subcellularLocation>
        <location evidence="1">Cell junction</location>
        <location evidence="1">Gap junction</location>
    </subcellularLocation>
    <subcellularLocation>
        <location evidence="2 12">Cell membrane</location>
        <topology evidence="2 12">Multi-pass membrane protein</topology>
    </subcellularLocation>
</comment>
<keyword evidence="13" id="KW-1185">Reference proteome</keyword>
<dbReference type="KEGG" id="goe:108864026"/>
<feature type="transmembrane region" description="Helical" evidence="12">
    <location>
        <begin position="180"/>
        <end position="201"/>
    </location>
</feature>
<dbReference type="InterPro" id="IPR000990">
    <property type="entry name" value="Innexin"/>
</dbReference>
<evidence type="ECO:0000256" key="8">
    <source>
        <dbReference type="ARBA" id="ARBA00022989"/>
    </source>
</evidence>
<dbReference type="Pfam" id="PF00876">
    <property type="entry name" value="Innexin"/>
    <property type="match status" value="1"/>
</dbReference>
<organism evidence="13 14">
    <name type="scientific">Galendromus occidentalis</name>
    <name type="common">western predatory mite</name>
    <dbReference type="NCBI Taxonomy" id="34638"/>
    <lineage>
        <taxon>Eukaryota</taxon>
        <taxon>Metazoa</taxon>
        <taxon>Ecdysozoa</taxon>
        <taxon>Arthropoda</taxon>
        <taxon>Chelicerata</taxon>
        <taxon>Arachnida</taxon>
        <taxon>Acari</taxon>
        <taxon>Parasitiformes</taxon>
        <taxon>Mesostigmata</taxon>
        <taxon>Gamasina</taxon>
        <taxon>Phytoseioidea</taxon>
        <taxon>Phytoseiidae</taxon>
        <taxon>Typhlodrominae</taxon>
        <taxon>Galendromus</taxon>
    </lineage>
</organism>
<dbReference type="GO" id="GO:0005921">
    <property type="term" value="C:gap junction"/>
    <property type="evidence" value="ECO:0007669"/>
    <property type="project" value="UniProtKB-SubCell"/>
</dbReference>
<keyword evidence="9 12" id="KW-0406">Ion transport</keyword>
<keyword evidence="11 12" id="KW-0407">Ion channel</keyword>
<dbReference type="GO" id="GO:0005243">
    <property type="term" value="F:gap junction channel activity"/>
    <property type="evidence" value="ECO:0007669"/>
    <property type="project" value="TreeGrafter"/>
</dbReference>
<evidence type="ECO:0000256" key="1">
    <source>
        <dbReference type="ARBA" id="ARBA00004610"/>
    </source>
</evidence>
<comment type="function">
    <text evidence="12">Structural component of the gap junctions.</text>
</comment>
<dbReference type="PRINTS" id="PR01262">
    <property type="entry name" value="INNEXIN"/>
</dbReference>
<keyword evidence="6" id="KW-0303">Gap junction</keyword>
<dbReference type="PANTHER" id="PTHR11893:SF36">
    <property type="entry name" value="INNEXIN-5"/>
    <property type="match status" value="1"/>
</dbReference>
<keyword evidence="7" id="KW-0965">Cell junction</keyword>
<protein>
    <recommendedName>
        <fullName evidence="12">Innexin</fullName>
    </recommendedName>
</protein>
<proteinExistence type="inferred from homology"/>
<keyword evidence="3 12" id="KW-0813">Transport</keyword>
<dbReference type="GO" id="GO:0034220">
    <property type="term" value="P:monoatomic ion transmembrane transport"/>
    <property type="evidence" value="ECO:0007669"/>
    <property type="project" value="UniProtKB-KW"/>
</dbReference>
<keyword evidence="10 12" id="KW-0472">Membrane</keyword>
<dbReference type="RefSeq" id="XP_018494405.1">
    <property type="nucleotide sequence ID" value="XM_018638889.1"/>
</dbReference>
<dbReference type="GeneID" id="108864026"/>
<keyword evidence="8 12" id="KW-1133">Transmembrane helix</keyword>
<evidence type="ECO:0000256" key="10">
    <source>
        <dbReference type="ARBA" id="ARBA00023136"/>
    </source>
</evidence>
<feature type="transmembrane region" description="Helical" evidence="12">
    <location>
        <begin position="265"/>
        <end position="290"/>
    </location>
</feature>
<dbReference type="PROSITE" id="PS51013">
    <property type="entry name" value="PANNEXIN"/>
    <property type="match status" value="1"/>
</dbReference>
<dbReference type="PANTHER" id="PTHR11893">
    <property type="entry name" value="INNEXIN"/>
    <property type="match status" value="1"/>
</dbReference>
<keyword evidence="4" id="KW-1003">Cell membrane</keyword>
<evidence type="ECO:0000313" key="14">
    <source>
        <dbReference type="RefSeq" id="XP_018494405.1"/>
    </source>
</evidence>
<name>A0AAJ7P9V8_9ACAR</name>
<evidence type="ECO:0000256" key="7">
    <source>
        <dbReference type="ARBA" id="ARBA00022949"/>
    </source>
</evidence>
<evidence type="ECO:0000256" key="3">
    <source>
        <dbReference type="ARBA" id="ARBA00022448"/>
    </source>
</evidence>
<evidence type="ECO:0000256" key="6">
    <source>
        <dbReference type="ARBA" id="ARBA00022868"/>
    </source>
</evidence>
<feature type="transmembrane region" description="Helical" evidence="12">
    <location>
        <begin position="109"/>
        <end position="131"/>
    </location>
</feature>